<keyword evidence="3" id="KW-0539">Nucleus</keyword>
<sequence length="266" mass="29363">MGRSPCCEKEHTNKGAWTKEEDERLINYIKAHGEGCWRSLPKAAALSINNNKINTTTTTNKNIINVKNTILSKNSCSTNLHIDTGAANYTLLTQPSSSFIQVLPAEFMTSNNKNLLPNNSSNIYNKNNKLNSDHQSSAEDSNSSSGVTTELEVYRPHPPAAAEQLINLELSIGLPPPPSHHLHPQIISSSTSHPKHQQHHQQQIKQYHQVHKPQQQPSFGASVVAKQVCFSCCLGFKKGQTCGCNPMLPSTISADSLYRYYTSLDS</sequence>
<comment type="subcellular location">
    <subcellularLocation>
        <location evidence="1">Nucleus</location>
    </subcellularLocation>
</comment>
<proteinExistence type="predicted"/>
<dbReference type="PROSITE" id="PS50090">
    <property type="entry name" value="MYB_LIKE"/>
    <property type="match status" value="1"/>
</dbReference>
<dbReference type="InterPro" id="IPR017930">
    <property type="entry name" value="Myb_dom"/>
</dbReference>
<dbReference type="AlphaFoldDB" id="A0A9Q0G8V6"/>
<dbReference type="PANTHER" id="PTHR47999">
    <property type="entry name" value="TRANSCRIPTION FACTOR MYB8-RELATED-RELATED"/>
    <property type="match status" value="1"/>
</dbReference>
<dbReference type="Proteomes" id="UP001141552">
    <property type="component" value="Unassembled WGS sequence"/>
</dbReference>
<accession>A0A9Q0G8V6</accession>
<feature type="compositionally biased region" description="Polar residues" evidence="4">
    <location>
        <begin position="133"/>
        <end position="148"/>
    </location>
</feature>
<dbReference type="InterPro" id="IPR015495">
    <property type="entry name" value="Myb_TF_plants"/>
</dbReference>
<keyword evidence="8" id="KW-1185">Reference proteome</keyword>
<reference evidence="7" key="2">
    <citation type="journal article" date="2023" name="Plants (Basel)">
        <title>Annotation of the Turnera subulata (Passifloraceae) Draft Genome Reveals the S-Locus Evolved after the Divergence of Turneroideae from Passifloroideae in a Stepwise Manner.</title>
        <authorList>
            <person name="Henning P.M."/>
            <person name="Roalson E.H."/>
            <person name="Mir W."/>
            <person name="McCubbin A.G."/>
            <person name="Shore J.S."/>
        </authorList>
    </citation>
    <scope>NUCLEOTIDE SEQUENCE</scope>
    <source>
        <strain evidence="7">F60SS</strain>
    </source>
</reference>
<dbReference type="GO" id="GO:0005634">
    <property type="term" value="C:nucleus"/>
    <property type="evidence" value="ECO:0007669"/>
    <property type="project" value="UniProtKB-SubCell"/>
</dbReference>
<evidence type="ECO:0000256" key="2">
    <source>
        <dbReference type="ARBA" id="ARBA00023125"/>
    </source>
</evidence>
<evidence type="ECO:0000259" key="6">
    <source>
        <dbReference type="PROSITE" id="PS51294"/>
    </source>
</evidence>
<dbReference type="PROSITE" id="PS51294">
    <property type="entry name" value="HTH_MYB"/>
    <property type="match status" value="1"/>
</dbReference>
<reference evidence="7" key="1">
    <citation type="submission" date="2022-02" db="EMBL/GenBank/DDBJ databases">
        <authorList>
            <person name="Henning P.M."/>
            <person name="McCubbin A.G."/>
            <person name="Shore J.S."/>
        </authorList>
    </citation>
    <scope>NUCLEOTIDE SEQUENCE</scope>
    <source>
        <strain evidence="7">F60SS</strain>
        <tissue evidence="7">Leaves</tissue>
    </source>
</reference>
<evidence type="ECO:0000256" key="3">
    <source>
        <dbReference type="ARBA" id="ARBA00023242"/>
    </source>
</evidence>
<dbReference type="Gene3D" id="1.10.10.60">
    <property type="entry name" value="Homeodomain-like"/>
    <property type="match status" value="1"/>
</dbReference>
<gene>
    <name evidence="7" type="ORF">Tsubulata_025261</name>
</gene>
<dbReference type="CDD" id="cd00167">
    <property type="entry name" value="SANT"/>
    <property type="match status" value="1"/>
</dbReference>
<keyword evidence="2" id="KW-0238">DNA-binding</keyword>
<dbReference type="GO" id="GO:0003677">
    <property type="term" value="F:DNA binding"/>
    <property type="evidence" value="ECO:0007669"/>
    <property type="project" value="UniProtKB-KW"/>
</dbReference>
<evidence type="ECO:0008006" key="9">
    <source>
        <dbReference type="Google" id="ProtNLM"/>
    </source>
</evidence>
<dbReference type="EMBL" id="JAKUCV010001973">
    <property type="protein sequence ID" value="KAJ4844359.1"/>
    <property type="molecule type" value="Genomic_DNA"/>
</dbReference>
<feature type="domain" description="Myb-like" evidence="5">
    <location>
        <begin position="9"/>
        <end position="42"/>
    </location>
</feature>
<dbReference type="InterPro" id="IPR001005">
    <property type="entry name" value="SANT/Myb"/>
</dbReference>
<feature type="region of interest" description="Disordered" evidence="4">
    <location>
        <begin position="116"/>
        <end position="151"/>
    </location>
</feature>
<organism evidence="7 8">
    <name type="scientific">Turnera subulata</name>
    <dbReference type="NCBI Taxonomy" id="218843"/>
    <lineage>
        <taxon>Eukaryota</taxon>
        <taxon>Viridiplantae</taxon>
        <taxon>Streptophyta</taxon>
        <taxon>Embryophyta</taxon>
        <taxon>Tracheophyta</taxon>
        <taxon>Spermatophyta</taxon>
        <taxon>Magnoliopsida</taxon>
        <taxon>eudicotyledons</taxon>
        <taxon>Gunneridae</taxon>
        <taxon>Pentapetalae</taxon>
        <taxon>rosids</taxon>
        <taxon>fabids</taxon>
        <taxon>Malpighiales</taxon>
        <taxon>Passifloraceae</taxon>
        <taxon>Turnera</taxon>
    </lineage>
</organism>
<name>A0A9Q0G8V6_9ROSI</name>
<feature type="compositionally biased region" description="Low complexity" evidence="4">
    <location>
        <begin position="116"/>
        <end position="130"/>
    </location>
</feature>
<dbReference type="SUPFAM" id="SSF46689">
    <property type="entry name" value="Homeodomain-like"/>
    <property type="match status" value="1"/>
</dbReference>
<evidence type="ECO:0000256" key="1">
    <source>
        <dbReference type="ARBA" id="ARBA00004123"/>
    </source>
</evidence>
<dbReference type="OrthoDB" id="2143914at2759"/>
<dbReference type="InterPro" id="IPR009057">
    <property type="entry name" value="Homeodomain-like_sf"/>
</dbReference>
<comment type="caution">
    <text evidence="7">The sequence shown here is derived from an EMBL/GenBank/DDBJ whole genome shotgun (WGS) entry which is preliminary data.</text>
</comment>
<dbReference type="PANTHER" id="PTHR47999:SF3">
    <property type="entry name" value="TRANSCRIPTION FACTOR MYB7"/>
    <property type="match status" value="1"/>
</dbReference>
<evidence type="ECO:0000256" key="4">
    <source>
        <dbReference type="SAM" id="MobiDB-lite"/>
    </source>
</evidence>
<feature type="domain" description="HTH myb-type" evidence="6">
    <location>
        <begin position="9"/>
        <end position="39"/>
    </location>
</feature>
<evidence type="ECO:0000259" key="5">
    <source>
        <dbReference type="PROSITE" id="PS50090"/>
    </source>
</evidence>
<evidence type="ECO:0000313" key="7">
    <source>
        <dbReference type="EMBL" id="KAJ4844359.1"/>
    </source>
</evidence>
<evidence type="ECO:0000313" key="8">
    <source>
        <dbReference type="Proteomes" id="UP001141552"/>
    </source>
</evidence>
<dbReference type="Pfam" id="PF00249">
    <property type="entry name" value="Myb_DNA-binding"/>
    <property type="match status" value="1"/>
</dbReference>
<feature type="region of interest" description="Disordered" evidence="4">
    <location>
        <begin position="177"/>
        <end position="205"/>
    </location>
</feature>
<protein>
    <recommendedName>
        <fullName evidence="9">Myb-like domain-containing protein</fullName>
    </recommendedName>
</protein>